<feature type="domain" description="Ig-like" evidence="3">
    <location>
        <begin position="696"/>
        <end position="794"/>
    </location>
</feature>
<reference evidence="5" key="1">
    <citation type="submission" date="2025-08" db="UniProtKB">
        <authorList>
            <consortium name="RefSeq"/>
        </authorList>
    </citation>
    <scope>IDENTIFICATION</scope>
    <source>
        <strain evidence="5">J_2021</strain>
        <tissue evidence="5">Erythrocytes</tissue>
    </source>
</reference>
<dbReference type="InterPro" id="IPR007110">
    <property type="entry name" value="Ig-like_dom"/>
</dbReference>
<protein>
    <submittedName>
        <fullName evidence="5">Uncharacterized protein LOC108704756</fullName>
    </submittedName>
</protein>
<dbReference type="InterPro" id="IPR003006">
    <property type="entry name" value="Ig/MHC_CS"/>
</dbReference>
<dbReference type="InterPro" id="IPR013783">
    <property type="entry name" value="Ig-like_fold"/>
</dbReference>
<evidence type="ECO:0000256" key="1">
    <source>
        <dbReference type="ARBA" id="ARBA00023319"/>
    </source>
</evidence>
<dbReference type="Proteomes" id="UP000186698">
    <property type="component" value="Chromosome 9_10L"/>
</dbReference>
<feature type="domain" description="Ig-like" evidence="3">
    <location>
        <begin position="14"/>
        <end position="120"/>
    </location>
</feature>
<dbReference type="AlphaFoldDB" id="A0A8J1LT06"/>
<dbReference type="SMART" id="SM00407">
    <property type="entry name" value="IGc1"/>
    <property type="match status" value="3"/>
</dbReference>
<feature type="signal peptide" evidence="2">
    <location>
        <begin position="1"/>
        <end position="18"/>
    </location>
</feature>
<evidence type="ECO:0000256" key="2">
    <source>
        <dbReference type="SAM" id="SignalP"/>
    </source>
</evidence>
<dbReference type="PANTHER" id="PTHR23411">
    <property type="entry name" value="TAPASIN"/>
    <property type="match status" value="1"/>
</dbReference>
<dbReference type="CDD" id="cd00098">
    <property type="entry name" value="IgC1"/>
    <property type="match status" value="3"/>
</dbReference>
<name>A0A8J1LT06_XENLA</name>
<evidence type="ECO:0000313" key="4">
    <source>
        <dbReference type="Proteomes" id="UP000186698"/>
    </source>
</evidence>
<dbReference type="InterPro" id="IPR003599">
    <property type="entry name" value="Ig_sub"/>
</dbReference>
<dbReference type="InterPro" id="IPR013106">
    <property type="entry name" value="Ig_V-set"/>
</dbReference>
<feature type="domain" description="Ig-like" evidence="3">
    <location>
        <begin position="277"/>
        <end position="376"/>
    </location>
</feature>
<keyword evidence="2" id="KW-0732">Signal</keyword>
<dbReference type="InterPro" id="IPR003597">
    <property type="entry name" value="Ig_C1-set"/>
</dbReference>
<dbReference type="InterPro" id="IPR036179">
    <property type="entry name" value="Ig-like_dom_sf"/>
</dbReference>
<dbReference type="PROSITE" id="PS50835">
    <property type="entry name" value="IG_LIKE"/>
    <property type="match status" value="5"/>
</dbReference>
<dbReference type="KEGG" id="xla:108704756"/>
<feature type="domain" description="Ig-like" evidence="3">
    <location>
        <begin position="128"/>
        <end position="218"/>
    </location>
</feature>
<organism evidence="4 5">
    <name type="scientific">Xenopus laevis</name>
    <name type="common">African clawed frog</name>
    <dbReference type="NCBI Taxonomy" id="8355"/>
    <lineage>
        <taxon>Eukaryota</taxon>
        <taxon>Metazoa</taxon>
        <taxon>Chordata</taxon>
        <taxon>Craniata</taxon>
        <taxon>Vertebrata</taxon>
        <taxon>Euteleostomi</taxon>
        <taxon>Amphibia</taxon>
        <taxon>Batrachia</taxon>
        <taxon>Anura</taxon>
        <taxon>Pipoidea</taxon>
        <taxon>Pipidae</taxon>
        <taxon>Xenopodinae</taxon>
        <taxon>Xenopus</taxon>
        <taxon>Xenopus</taxon>
    </lineage>
</organism>
<dbReference type="SMART" id="SM00409">
    <property type="entry name" value="IG"/>
    <property type="match status" value="5"/>
</dbReference>
<dbReference type="OrthoDB" id="10043043at2759"/>
<keyword evidence="1" id="KW-0393">Immunoglobulin domain</keyword>
<dbReference type="RefSeq" id="XP_041431850.1">
    <property type="nucleotide sequence ID" value="XM_041575916.1"/>
</dbReference>
<evidence type="ECO:0000259" key="3">
    <source>
        <dbReference type="PROSITE" id="PS50835"/>
    </source>
</evidence>
<dbReference type="GeneID" id="108704756"/>
<dbReference type="PROSITE" id="PS00290">
    <property type="entry name" value="IG_MHC"/>
    <property type="match status" value="2"/>
</dbReference>
<accession>A0A8J1LT06</accession>
<dbReference type="Pfam" id="PF07686">
    <property type="entry name" value="V-set"/>
    <property type="match status" value="1"/>
</dbReference>
<sequence length="804" mass="90763">MALLPLLLLLLLLPKADSILEVTAPSPKHALSGSKVHLRCTFSVAKPPINPLFLAVLWYFQDTEILRYDNKGLSIRPGVSFSTEAANNGDVSLSLANVTISDGGIYKCLVIYSPEKMEMNVLLEIFVPPVIFIPNKVIQKNKKNTLICTANGFYPEDIDISWYKDNEPLTNSELGKQERNPDGTYRVMGTVTLPPMDGKMDHNFSCRVQHVSLQEPLQEDFMLEYEEESHSISVAVLGVVVGLLLLGIGAIIWKCQKRASLQGYTVSDIKGPEKLLDGEETTLYCTVSNCPQGAPQVTWIEERSGDQWEIPQCQDSGDPGEAEQLFGDSYLITCRKEGLQSYCSSLRFVPRVGKHRDVTFICRFVCAGKTTEKRFHWAKISAKPAQVSVVPSLCESGEILYSLTLRGFYPRHISITWTCEAGDSQGRILSREEYEENPDLTFSVCSEARISGDKYKDPAFRVGVTWEHGSLDAPGYREFSVQNPDYPWDPIVEPIQETKFLHNSPTSLQCNISEYFPDALTVTWLRKGAESEELTEVPNTPPYIRSNKQTDNTYSCTPCLIIYPSLRDQGTEYICRVTHPSLVRPIDTSTGTINVMAKPMFLDPVQMDLLPNDRVQFSIILRNFYPRDIHINWSQGERQDKVTEQEDLTYDVTSVCIVPGGNFTDPKYKVHVTWNHVTMEAPESRDLWVTDFPWRPQVGEILVPTLGKKKVTLSCKISGYFPDVLTVSWFRMEKSDQSETSLTDAKDFKPTSLKQEDQTFTCDTSLIFTPNMKTDQGAEFICRVRHPSLEQLIERRTGTLVIPE</sequence>
<dbReference type="Gene3D" id="2.60.40.10">
    <property type="entry name" value="Immunoglobulins"/>
    <property type="match status" value="7"/>
</dbReference>
<feature type="domain" description="Ig-like" evidence="3">
    <location>
        <begin position="490"/>
        <end position="594"/>
    </location>
</feature>
<proteinExistence type="predicted"/>
<dbReference type="InterPro" id="IPR050380">
    <property type="entry name" value="Immune_Resp_Modulators"/>
</dbReference>
<dbReference type="SMART" id="SM00406">
    <property type="entry name" value="IGv"/>
    <property type="match status" value="1"/>
</dbReference>
<dbReference type="SUPFAM" id="SSF48726">
    <property type="entry name" value="Immunoglobulin"/>
    <property type="match status" value="4"/>
</dbReference>
<dbReference type="Pfam" id="PF07654">
    <property type="entry name" value="C1-set"/>
    <property type="match status" value="3"/>
</dbReference>
<keyword evidence="4" id="KW-1185">Reference proteome</keyword>
<evidence type="ECO:0000313" key="5">
    <source>
        <dbReference type="RefSeq" id="XP_041431850.1"/>
    </source>
</evidence>
<feature type="chain" id="PRO_5035214101" evidence="2">
    <location>
        <begin position="19"/>
        <end position="804"/>
    </location>
</feature>
<gene>
    <name evidence="5" type="primary">LOC108704756</name>
</gene>
<dbReference type="FunFam" id="2.60.40.10:FF:001774">
    <property type="entry name" value="Uncharacterized LOC100216153"/>
    <property type="match status" value="2"/>
</dbReference>